<dbReference type="PANTHER" id="PTHR32309:SF13">
    <property type="entry name" value="FERRIC ENTEROBACTIN TRANSPORT PROTEIN FEPE"/>
    <property type="match status" value="1"/>
</dbReference>
<dbReference type="EC" id="2.7.10.2" evidence="5"/>
<evidence type="ECO:0000313" key="22">
    <source>
        <dbReference type="Proteomes" id="UP000033607"/>
    </source>
</evidence>
<evidence type="ECO:0000256" key="12">
    <source>
        <dbReference type="ARBA" id="ARBA00022840"/>
    </source>
</evidence>
<evidence type="ECO:0000256" key="15">
    <source>
        <dbReference type="ARBA" id="ARBA00023137"/>
    </source>
</evidence>
<evidence type="ECO:0000256" key="6">
    <source>
        <dbReference type="ARBA" id="ARBA00022475"/>
    </source>
</evidence>
<evidence type="ECO:0000256" key="8">
    <source>
        <dbReference type="ARBA" id="ARBA00022679"/>
    </source>
</evidence>
<dbReference type="PATRIC" id="fig|1637645.4.peg.5201"/>
<evidence type="ECO:0000313" key="21">
    <source>
        <dbReference type="EMBL" id="KKD37375.1"/>
    </source>
</evidence>
<keyword evidence="13 18" id="KW-1133">Transmembrane helix</keyword>
<dbReference type="Pfam" id="PF13614">
    <property type="entry name" value="AAA_31"/>
    <property type="match status" value="1"/>
</dbReference>
<dbReference type="RefSeq" id="WP_046279303.1">
    <property type="nucleotide sequence ID" value="NZ_LATL02000261.1"/>
</dbReference>
<evidence type="ECO:0000256" key="9">
    <source>
        <dbReference type="ARBA" id="ARBA00022692"/>
    </source>
</evidence>
<dbReference type="InterPro" id="IPR050445">
    <property type="entry name" value="Bact_polysacc_biosynth/exp"/>
</dbReference>
<evidence type="ECO:0000256" key="16">
    <source>
        <dbReference type="ARBA" id="ARBA00051245"/>
    </source>
</evidence>
<comment type="subcellular location">
    <subcellularLocation>
        <location evidence="1">Cell inner membrane</location>
        <topology evidence="1">Multi-pass membrane protein</topology>
    </subcellularLocation>
</comment>
<gene>
    <name evidence="21" type="ORF">WN50_14675</name>
</gene>
<dbReference type="InterPro" id="IPR025669">
    <property type="entry name" value="AAA_dom"/>
</dbReference>
<keyword evidence="17" id="KW-0175">Coiled coil</keyword>
<accession>A0A0F5YGN0</accession>
<keyword evidence="6" id="KW-1003">Cell membrane</keyword>
<dbReference type="SUPFAM" id="SSF52540">
    <property type="entry name" value="P-loop containing nucleoside triphosphate hydrolases"/>
    <property type="match status" value="1"/>
</dbReference>
<evidence type="ECO:0000259" key="19">
    <source>
        <dbReference type="Pfam" id="PF02706"/>
    </source>
</evidence>
<comment type="similarity">
    <text evidence="2">Belongs to the CpsC/CapA family.</text>
</comment>
<dbReference type="InterPro" id="IPR003856">
    <property type="entry name" value="LPS_length_determ_N"/>
</dbReference>
<dbReference type="EMBL" id="LATL02000261">
    <property type="protein sequence ID" value="KKD37375.1"/>
    <property type="molecule type" value="Genomic_DNA"/>
</dbReference>
<evidence type="ECO:0000256" key="2">
    <source>
        <dbReference type="ARBA" id="ARBA00006683"/>
    </source>
</evidence>
<keyword evidence="12" id="KW-0067">ATP-binding</keyword>
<evidence type="ECO:0000256" key="17">
    <source>
        <dbReference type="SAM" id="Coils"/>
    </source>
</evidence>
<organism evidence="21 22">
    <name type="scientific">Limnoraphis robusta CS-951</name>
    <dbReference type="NCBI Taxonomy" id="1637645"/>
    <lineage>
        <taxon>Bacteria</taxon>
        <taxon>Bacillati</taxon>
        <taxon>Cyanobacteriota</taxon>
        <taxon>Cyanophyceae</taxon>
        <taxon>Oscillatoriophycideae</taxon>
        <taxon>Oscillatoriales</taxon>
        <taxon>Sirenicapillariaceae</taxon>
        <taxon>Limnoraphis</taxon>
    </lineage>
</organism>
<feature type="coiled-coil region" evidence="17">
    <location>
        <begin position="218"/>
        <end position="268"/>
    </location>
</feature>
<dbReference type="InterPro" id="IPR027417">
    <property type="entry name" value="P-loop_NTPase"/>
</dbReference>
<name>A0A0F5YGN0_9CYAN</name>
<reference evidence="21 22" key="1">
    <citation type="submission" date="2015-06" db="EMBL/GenBank/DDBJ databases">
        <title>Draft genome assembly of filamentous brackish cyanobacterium Limnoraphis robusta strain CS-951.</title>
        <authorList>
            <person name="Willis A."/>
            <person name="Parks M."/>
            <person name="Burford M.A."/>
        </authorList>
    </citation>
    <scope>NUCLEOTIDE SEQUENCE [LARGE SCALE GENOMIC DNA]</scope>
    <source>
        <strain evidence="21 22">CS-951</strain>
    </source>
</reference>
<keyword evidence="15" id="KW-0829">Tyrosine-protein kinase</keyword>
<evidence type="ECO:0000256" key="13">
    <source>
        <dbReference type="ARBA" id="ARBA00022989"/>
    </source>
</evidence>
<evidence type="ECO:0000256" key="18">
    <source>
        <dbReference type="SAM" id="Phobius"/>
    </source>
</evidence>
<dbReference type="GO" id="GO:0005886">
    <property type="term" value="C:plasma membrane"/>
    <property type="evidence" value="ECO:0007669"/>
    <property type="project" value="UniProtKB-SubCell"/>
</dbReference>
<evidence type="ECO:0000256" key="14">
    <source>
        <dbReference type="ARBA" id="ARBA00023136"/>
    </source>
</evidence>
<feature type="coiled-coil region" evidence="17">
    <location>
        <begin position="416"/>
        <end position="443"/>
    </location>
</feature>
<evidence type="ECO:0000256" key="5">
    <source>
        <dbReference type="ARBA" id="ARBA00011903"/>
    </source>
</evidence>
<keyword evidence="14 18" id="KW-0472">Membrane</keyword>
<protein>
    <recommendedName>
        <fullName evidence="5">non-specific protein-tyrosine kinase</fullName>
        <ecNumber evidence="5">2.7.10.2</ecNumber>
    </recommendedName>
</protein>
<dbReference type="Gene3D" id="3.40.50.300">
    <property type="entry name" value="P-loop containing nucleotide triphosphate hydrolases"/>
    <property type="match status" value="1"/>
</dbReference>
<keyword evidence="7" id="KW-0997">Cell inner membrane</keyword>
<comment type="catalytic activity">
    <reaction evidence="16">
        <text>L-tyrosyl-[protein] + ATP = O-phospho-L-tyrosyl-[protein] + ADP + H(+)</text>
        <dbReference type="Rhea" id="RHEA:10596"/>
        <dbReference type="Rhea" id="RHEA-COMP:10136"/>
        <dbReference type="Rhea" id="RHEA-COMP:20101"/>
        <dbReference type="ChEBI" id="CHEBI:15378"/>
        <dbReference type="ChEBI" id="CHEBI:30616"/>
        <dbReference type="ChEBI" id="CHEBI:46858"/>
        <dbReference type="ChEBI" id="CHEBI:61978"/>
        <dbReference type="ChEBI" id="CHEBI:456216"/>
        <dbReference type="EC" id="2.7.10.2"/>
    </reaction>
</comment>
<dbReference type="Pfam" id="PF02706">
    <property type="entry name" value="Wzz"/>
    <property type="match status" value="1"/>
</dbReference>
<keyword evidence="10" id="KW-0547">Nucleotide-binding</keyword>
<proteinExistence type="inferred from homology"/>
<evidence type="ECO:0000259" key="20">
    <source>
        <dbReference type="Pfam" id="PF13614"/>
    </source>
</evidence>
<keyword evidence="8" id="KW-0808">Transferase</keyword>
<evidence type="ECO:0000256" key="3">
    <source>
        <dbReference type="ARBA" id="ARBA00007316"/>
    </source>
</evidence>
<feature type="domain" description="Polysaccharide chain length determinant N-terminal" evidence="19">
    <location>
        <begin position="51"/>
        <end position="130"/>
    </location>
</feature>
<dbReference type="GO" id="GO:0005524">
    <property type="term" value="F:ATP binding"/>
    <property type="evidence" value="ECO:0007669"/>
    <property type="project" value="UniProtKB-KW"/>
</dbReference>
<sequence>MNTGKNIQVSVFHPQNTNQNFATAYPLERGSFVYHSDIYSQPHSRGENQFWKGIWRRAILILGITAATTSGTYLWTNHQTPEYRGSFQLFIPENSSPEMGETLLEQPQPELSYASQVKLLQSPKLMSGIIETIKTRYPEMSYSSLFNKKTGQTAFESDKLSINPIPDTRILEVSYRDTEPQKVQFILENIAKSYIDSSREKERFDPNREKLKLIDAQLNPLQSRVETIKKELLNLQQKHTFITPEIKTQQLTEQISQIEAEKLETQAQLEQQRAGYLMLQQQLGLQPEQAMLASALTQSPRYQALLQKLLELETNIAIESARFTSKAPQIQALLDQREQILPLLSQEAERVLGQDLANIDPKILSFQDSIRIGLIQQLVTTANQISMLEIRTQVLEKAAQQFNQSAEGFPAVMRRYSDLEQELEVATSRLNDLSLKRQELQLVVTPPPPPAWELIAEPNIPRNQQGELISVFPIMPLNLALGGLAGLALGIAAAQLLERLDNVFHNTNEVTNRVPLPLLGVIPASDEALMLPAATLPRIAVSPQRTYEPSCTPFQEAFRSLSANIRLLNPESPVRSCVISSATPADGKSTVAMNLAMGAAAMGQRVLLVDADLRQPKIHRMLQLSNERGLSDVLIQNLEVQEVVQKTLGDENLYVLTAGQPISDPTRLLSSTVMQALMRQLAQVFDLVIYDTAPLLGLADANLLAPHTSGLMMVVGVGKTDRAAVDLALRELQMAGVPVLGMVANGDKQERKYYAAYY</sequence>
<feature type="domain" description="AAA" evidence="20">
    <location>
        <begin position="587"/>
        <end position="705"/>
    </location>
</feature>
<dbReference type="CDD" id="cd05387">
    <property type="entry name" value="BY-kinase"/>
    <property type="match status" value="1"/>
</dbReference>
<evidence type="ECO:0000256" key="11">
    <source>
        <dbReference type="ARBA" id="ARBA00022777"/>
    </source>
</evidence>
<evidence type="ECO:0000256" key="10">
    <source>
        <dbReference type="ARBA" id="ARBA00022741"/>
    </source>
</evidence>
<dbReference type="PANTHER" id="PTHR32309">
    <property type="entry name" value="TYROSINE-PROTEIN KINASE"/>
    <property type="match status" value="1"/>
</dbReference>
<comment type="similarity">
    <text evidence="3">Belongs to the CpsD/CapB family.</text>
</comment>
<feature type="transmembrane region" description="Helical" evidence="18">
    <location>
        <begin position="54"/>
        <end position="75"/>
    </location>
</feature>
<evidence type="ECO:0000256" key="7">
    <source>
        <dbReference type="ARBA" id="ARBA00022519"/>
    </source>
</evidence>
<comment type="similarity">
    <text evidence="4">Belongs to the etk/wzc family.</text>
</comment>
<evidence type="ECO:0000256" key="1">
    <source>
        <dbReference type="ARBA" id="ARBA00004429"/>
    </source>
</evidence>
<keyword evidence="9 18" id="KW-0812">Transmembrane</keyword>
<dbReference type="NCBIfam" id="TIGR01007">
    <property type="entry name" value="eps_fam"/>
    <property type="match status" value="1"/>
</dbReference>
<dbReference type="GO" id="GO:0004715">
    <property type="term" value="F:non-membrane spanning protein tyrosine kinase activity"/>
    <property type="evidence" value="ECO:0007669"/>
    <property type="project" value="UniProtKB-EC"/>
</dbReference>
<dbReference type="AlphaFoldDB" id="A0A0F5YGN0"/>
<dbReference type="InterPro" id="IPR005702">
    <property type="entry name" value="Wzc-like_C"/>
</dbReference>
<evidence type="ECO:0000256" key="4">
    <source>
        <dbReference type="ARBA" id="ARBA00008883"/>
    </source>
</evidence>
<dbReference type="Proteomes" id="UP000033607">
    <property type="component" value="Unassembled WGS sequence"/>
</dbReference>
<keyword evidence="11" id="KW-0418">Kinase</keyword>
<comment type="caution">
    <text evidence="21">The sequence shown here is derived from an EMBL/GenBank/DDBJ whole genome shotgun (WGS) entry which is preliminary data.</text>
</comment>
<dbReference type="OrthoDB" id="580971at2"/>